<feature type="non-terminal residue" evidence="1">
    <location>
        <position position="17"/>
    </location>
</feature>
<proteinExistence type="predicted"/>
<evidence type="ECO:0000313" key="2">
    <source>
        <dbReference type="Proteomes" id="UP000265520"/>
    </source>
</evidence>
<dbReference type="Proteomes" id="UP000265520">
    <property type="component" value="Unassembled WGS sequence"/>
</dbReference>
<comment type="caution">
    <text evidence="1">The sequence shown here is derived from an EMBL/GenBank/DDBJ whole genome shotgun (WGS) entry which is preliminary data.</text>
</comment>
<reference evidence="1 2" key="1">
    <citation type="journal article" date="2018" name="Front. Plant Sci.">
        <title>Red Clover (Trifolium pratense) and Zigzag Clover (T. medium) - A Picture of Genomic Similarities and Differences.</title>
        <authorList>
            <person name="Dluhosova J."/>
            <person name="Istvanek J."/>
            <person name="Nedelnik J."/>
            <person name="Repkova J."/>
        </authorList>
    </citation>
    <scope>NUCLEOTIDE SEQUENCE [LARGE SCALE GENOMIC DNA]</scope>
    <source>
        <strain evidence="2">cv. 10/8</strain>
        <tissue evidence="1">Leaf</tissue>
    </source>
</reference>
<protein>
    <submittedName>
        <fullName evidence="1">Uncharacterized protein</fullName>
    </submittedName>
</protein>
<accession>A0A392TQS8</accession>
<evidence type="ECO:0000313" key="1">
    <source>
        <dbReference type="EMBL" id="MCI62787.1"/>
    </source>
</evidence>
<dbReference type="EMBL" id="LXQA010625296">
    <property type="protein sequence ID" value="MCI62787.1"/>
    <property type="molecule type" value="Genomic_DNA"/>
</dbReference>
<name>A0A392TQS8_9FABA</name>
<dbReference type="AlphaFoldDB" id="A0A392TQS8"/>
<sequence>MNLRNAQQSEPSCDEVL</sequence>
<keyword evidence="2" id="KW-1185">Reference proteome</keyword>
<organism evidence="1 2">
    <name type="scientific">Trifolium medium</name>
    <dbReference type="NCBI Taxonomy" id="97028"/>
    <lineage>
        <taxon>Eukaryota</taxon>
        <taxon>Viridiplantae</taxon>
        <taxon>Streptophyta</taxon>
        <taxon>Embryophyta</taxon>
        <taxon>Tracheophyta</taxon>
        <taxon>Spermatophyta</taxon>
        <taxon>Magnoliopsida</taxon>
        <taxon>eudicotyledons</taxon>
        <taxon>Gunneridae</taxon>
        <taxon>Pentapetalae</taxon>
        <taxon>rosids</taxon>
        <taxon>fabids</taxon>
        <taxon>Fabales</taxon>
        <taxon>Fabaceae</taxon>
        <taxon>Papilionoideae</taxon>
        <taxon>50 kb inversion clade</taxon>
        <taxon>NPAAA clade</taxon>
        <taxon>Hologalegina</taxon>
        <taxon>IRL clade</taxon>
        <taxon>Trifolieae</taxon>
        <taxon>Trifolium</taxon>
    </lineage>
</organism>